<gene>
    <name evidence="13" type="ordered locus">DMR_44070</name>
</gene>
<protein>
    <recommendedName>
        <fullName evidence="2">uroporphyrinogen-III C-methyltransferase</fullName>
        <ecNumber evidence="2">2.1.1.107</ecNumber>
    </recommendedName>
</protein>
<evidence type="ECO:0000313" key="13">
    <source>
        <dbReference type="EMBL" id="BAH77898.1"/>
    </source>
</evidence>
<reference evidence="13 14" key="1">
    <citation type="journal article" date="2009" name="Genome Res.">
        <title>Whole genome sequence of Desulfovibrio magneticus strain RS-1 revealed common gene clusters in magnetotactic bacteria.</title>
        <authorList>
            <person name="Nakazawa H."/>
            <person name="Arakaki A."/>
            <person name="Narita-Yamada S."/>
            <person name="Yashiro I."/>
            <person name="Jinno K."/>
            <person name="Aoki N."/>
            <person name="Tsuruyama A."/>
            <person name="Okamura Y."/>
            <person name="Tanikawa S."/>
            <person name="Fujita N."/>
            <person name="Takeyama H."/>
            <person name="Matsunaga T."/>
        </authorList>
    </citation>
    <scope>NUCLEOTIDE SEQUENCE [LARGE SCALE GENOMIC DNA]</scope>
    <source>
        <strain evidence="14">ATCC 700980 / DSM 13731 / RS-1</strain>
    </source>
</reference>
<dbReference type="FunFam" id="3.30.950.10:FF:000001">
    <property type="entry name" value="Siroheme synthase"/>
    <property type="match status" value="1"/>
</dbReference>
<dbReference type="CDD" id="cd11642">
    <property type="entry name" value="SUMT"/>
    <property type="match status" value="1"/>
</dbReference>
<dbReference type="PROSITE" id="PS00840">
    <property type="entry name" value="SUMT_2"/>
    <property type="match status" value="1"/>
</dbReference>
<dbReference type="Gene3D" id="3.40.50.10090">
    <property type="match status" value="2"/>
</dbReference>
<accession>C4XR18</accession>
<dbReference type="InterPro" id="IPR006366">
    <property type="entry name" value="CobA/CysG_C"/>
</dbReference>
<dbReference type="Proteomes" id="UP000009071">
    <property type="component" value="Chromosome"/>
</dbReference>
<evidence type="ECO:0000313" key="14">
    <source>
        <dbReference type="Proteomes" id="UP000009071"/>
    </source>
</evidence>
<dbReference type="SUPFAM" id="SSF53790">
    <property type="entry name" value="Tetrapyrrole methylase"/>
    <property type="match status" value="1"/>
</dbReference>
<evidence type="ECO:0000256" key="1">
    <source>
        <dbReference type="ARBA" id="ARBA00005879"/>
    </source>
</evidence>
<evidence type="ECO:0000256" key="2">
    <source>
        <dbReference type="ARBA" id="ARBA00012162"/>
    </source>
</evidence>
<keyword evidence="7" id="KW-0627">Porphyrin biosynthesis</keyword>
<comment type="pathway">
    <text evidence="8">Porphyrin-containing compound metabolism; siroheme biosynthesis; precorrin-2 from uroporphyrinogen III: step 1/1.</text>
</comment>
<dbReference type="GO" id="GO:0032259">
    <property type="term" value="P:methylation"/>
    <property type="evidence" value="ECO:0007669"/>
    <property type="project" value="UniProtKB-KW"/>
</dbReference>
<dbReference type="EMBL" id="AP010904">
    <property type="protein sequence ID" value="BAH77898.1"/>
    <property type="molecule type" value="Genomic_DNA"/>
</dbReference>
<dbReference type="Gene3D" id="3.30.950.10">
    <property type="entry name" value="Methyltransferase, Cobalt-precorrin-4 Transmethylase, Domain 2"/>
    <property type="match status" value="1"/>
</dbReference>
<evidence type="ECO:0000256" key="9">
    <source>
        <dbReference type="ARBA" id="ARBA00060548"/>
    </source>
</evidence>
<dbReference type="UniPathway" id="UPA00262">
    <property type="reaction ID" value="UER00211"/>
</dbReference>
<comment type="similarity">
    <text evidence="1 10">Belongs to the precorrin methyltransferase family.</text>
</comment>
<dbReference type="InterPro" id="IPR035996">
    <property type="entry name" value="4pyrrol_Methylase_sf"/>
</dbReference>
<evidence type="ECO:0000256" key="7">
    <source>
        <dbReference type="ARBA" id="ARBA00023244"/>
    </source>
</evidence>
<sequence>MILPTTKGGCMSKVYLIGAGPGDPGLLTLRAKELLETADVVVYDYLANKAFLDFCRKDAEIYYVGKKGGDHTLPQDKINDLLVDMAKAGKVVARLKGGDPFVFGRGGEEAEELIAAGCDFEVVPGVTSAVAAPAYAGIPITHRSFTSSVSFITGHEDPTKTESSLNWEAFAKSGSTLVFFMGVKNLPHITENLMKAGMPGDTPAALVRWGTTCRHRSLVATVATMPEEAQKHGFAPPSLFVVGGVATLHDKLAWYEKRALLGKGVVVTRSREQASDLTRLLGAEGACCYEFPAIEIAPLTDVAPVDAAIDSLYDNDWVVFTSANGVDCFFERIDAKGLDARAFAGIRIAAIGPATAKKLAERGLRADFIPERFVAESVVEGLLAQDVAGKKVLIPRAREARDVLPEKLAEAGCTVTVLPVYDTRPVDQDPAEIIQAVKNGEIHYVTFTSSSTVKNFFAQIPPEVLKASAVKTACIGPITAATLAEYGFTPDVNAAAYTVPALAQAVIDDARRGA</sequence>
<dbReference type="GO" id="GO:0004851">
    <property type="term" value="F:uroporphyrin-III C-methyltransferase activity"/>
    <property type="evidence" value="ECO:0007669"/>
    <property type="project" value="UniProtKB-EC"/>
</dbReference>
<evidence type="ECO:0000256" key="5">
    <source>
        <dbReference type="ARBA" id="ARBA00022679"/>
    </source>
</evidence>
<evidence type="ECO:0000259" key="11">
    <source>
        <dbReference type="Pfam" id="PF00590"/>
    </source>
</evidence>
<dbReference type="InterPro" id="IPR050161">
    <property type="entry name" value="Siro_Cobalamin_biosynth"/>
</dbReference>
<keyword evidence="6" id="KW-0949">S-adenosyl-L-methionine</keyword>
<evidence type="ECO:0000256" key="4">
    <source>
        <dbReference type="ARBA" id="ARBA00022603"/>
    </source>
</evidence>
<dbReference type="FunFam" id="3.40.1010.10:FF:000001">
    <property type="entry name" value="Siroheme synthase"/>
    <property type="match status" value="1"/>
</dbReference>
<dbReference type="NCBIfam" id="NF004790">
    <property type="entry name" value="PRK06136.1"/>
    <property type="match status" value="1"/>
</dbReference>
<evidence type="ECO:0000256" key="3">
    <source>
        <dbReference type="ARBA" id="ARBA00022573"/>
    </source>
</evidence>
<dbReference type="STRING" id="573370.DMR_44070"/>
<name>C4XR18_SOLM1</name>
<dbReference type="InterPro" id="IPR036108">
    <property type="entry name" value="4pyrrol_syn_uPrphyn_synt_sf"/>
</dbReference>
<keyword evidence="5 10" id="KW-0808">Transferase</keyword>
<evidence type="ECO:0000256" key="8">
    <source>
        <dbReference type="ARBA" id="ARBA00025705"/>
    </source>
</evidence>
<comment type="pathway">
    <text evidence="9">Cofactor biosynthesis; adenosylcobalamin biosynthesis; precorrin-2 from uroporphyrinogen III: step 1/1.</text>
</comment>
<dbReference type="GO" id="GO:0009236">
    <property type="term" value="P:cobalamin biosynthetic process"/>
    <property type="evidence" value="ECO:0007669"/>
    <property type="project" value="UniProtKB-KW"/>
</dbReference>
<keyword evidence="4 10" id="KW-0489">Methyltransferase</keyword>
<dbReference type="Gene3D" id="3.40.1010.10">
    <property type="entry name" value="Cobalt-precorrin-4 Transmethylase, Domain 1"/>
    <property type="match status" value="1"/>
</dbReference>
<dbReference type="NCBIfam" id="TIGR01469">
    <property type="entry name" value="cobA_cysG_Cterm"/>
    <property type="match status" value="1"/>
</dbReference>
<dbReference type="InterPro" id="IPR003754">
    <property type="entry name" value="4pyrrol_synth_uPrphyn_synth"/>
</dbReference>
<keyword evidence="3" id="KW-0169">Cobalamin biosynthesis</keyword>
<dbReference type="PANTHER" id="PTHR45790">
    <property type="entry name" value="SIROHEME SYNTHASE-RELATED"/>
    <property type="match status" value="1"/>
</dbReference>
<dbReference type="InterPro" id="IPR014776">
    <property type="entry name" value="4pyrrole_Mease_sub2"/>
</dbReference>
<dbReference type="InterPro" id="IPR003043">
    <property type="entry name" value="Uropor_MeTrfase_CS"/>
</dbReference>
<dbReference type="SUPFAM" id="SSF69618">
    <property type="entry name" value="HemD-like"/>
    <property type="match status" value="1"/>
</dbReference>
<dbReference type="KEGG" id="dma:DMR_44070"/>
<feature type="domain" description="Tetrapyrrole biosynthesis uroporphyrinogen III synthase" evidence="12">
    <location>
        <begin position="276"/>
        <end position="503"/>
    </location>
</feature>
<dbReference type="PROSITE" id="PS00839">
    <property type="entry name" value="SUMT_1"/>
    <property type="match status" value="1"/>
</dbReference>
<evidence type="ECO:0000259" key="12">
    <source>
        <dbReference type="Pfam" id="PF02602"/>
    </source>
</evidence>
<organism evidence="13 14">
    <name type="scientific">Solidesulfovibrio magneticus (strain ATCC 700980 / DSM 13731 / RS-1)</name>
    <name type="common">Desulfovibrio magneticus</name>
    <dbReference type="NCBI Taxonomy" id="573370"/>
    <lineage>
        <taxon>Bacteria</taxon>
        <taxon>Pseudomonadati</taxon>
        <taxon>Thermodesulfobacteriota</taxon>
        <taxon>Desulfovibrionia</taxon>
        <taxon>Desulfovibrionales</taxon>
        <taxon>Desulfovibrionaceae</taxon>
        <taxon>Solidesulfovibrio</taxon>
    </lineage>
</organism>
<dbReference type="HOGENOM" id="CLU_011276_6_0_7"/>
<dbReference type="Pfam" id="PF00590">
    <property type="entry name" value="TP_methylase"/>
    <property type="match status" value="1"/>
</dbReference>
<dbReference type="eggNOG" id="COG1587">
    <property type="taxonomic scope" value="Bacteria"/>
</dbReference>
<dbReference type="CDD" id="cd06578">
    <property type="entry name" value="HemD"/>
    <property type="match status" value="1"/>
</dbReference>
<proteinExistence type="inferred from homology"/>
<dbReference type="InterPro" id="IPR000878">
    <property type="entry name" value="4pyrrol_Mease"/>
</dbReference>
<dbReference type="EC" id="2.1.1.107" evidence="2"/>
<dbReference type="GO" id="GO:0019354">
    <property type="term" value="P:siroheme biosynthetic process"/>
    <property type="evidence" value="ECO:0007669"/>
    <property type="project" value="UniProtKB-UniPathway"/>
</dbReference>
<dbReference type="GO" id="GO:0004852">
    <property type="term" value="F:uroporphyrinogen-III synthase activity"/>
    <property type="evidence" value="ECO:0007669"/>
    <property type="project" value="InterPro"/>
</dbReference>
<feature type="domain" description="Tetrapyrrole methylase" evidence="11">
    <location>
        <begin position="13"/>
        <end position="224"/>
    </location>
</feature>
<evidence type="ECO:0000256" key="6">
    <source>
        <dbReference type="ARBA" id="ARBA00022691"/>
    </source>
</evidence>
<dbReference type="AlphaFoldDB" id="C4XR18"/>
<dbReference type="eggNOG" id="COG0007">
    <property type="taxonomic scope" value="Bacteria"/>
</dbReference>
<dbReference type="PANTHER" id="PTHR45790:SF3">
    <property type="entry name" value="S-ADENOSYL-L-METHIONINE-DEPENDENT UROPORPHYRINOGEN III METHYLTRANSFERASE, CHLOROPLASTIC"/>
    <property type="match status" value="1"/>
</dbReference>
<keyword evidence="14" id="KW-1185">Reference proteome</keyword>
<dbReference type="Pfam" id="PF02602">
    <property type="entry name" value="HEM4"/>
    <property type="match status" value="1"/>
</dbReference>
<evidence type="ECO:0000256" key="10">
    <source>
        <dbReference type="RuleBase" id="RU003960"/>
    </source>
</evidence>
<dbReference type="InterPro" id="IPR014777">
    <property type="entry name" value="4pyrrole_Mease_sub1"/>
</dbReference>